<feature type="domain" description="F-box" evidence="2">
    <location>
        <begin position="4"/>
        <end position="32"/>
    </location>
</feature>
<dbReference type="PROSITE" id="PS50181">
    <property type="entry name" value="FBOX"/>
    <property type="match status" value="1"/>
</dbReference>
<feature type="compositionally biased region" description="Basic and acidic residues" evidence="1">
    <location>
        <begin position="102"/>
        <end position="118"/>
    </location>
</feature>
<reference evidence="3" key="1">
    <citation type="journal article" date="2023" name="Mol. Phylogenet. Evol.">
        <title>Genome-scale phylogeny and comparative genomics of the fungal order Sordariales.</title>
        <authorList>
            <person name="Hensen N."/>
            <person name="Bonometti L."/>
            <person name="Westerberg I."/>
            <person name="Brannstrom I.O."/>
            <person name="Guillou S."/>
            <person name="Cros-Aarteil S."/>
            <person name="Calhoun S."/>
            <person name="Haridas S."/>
            <person name="Kuo A."/>
            <person name="Mondo S."/>
            <person name="Pangilinan J."/>
            <person name="Riley R."/>
            <person name="LaButti K."/>
            <person name="Andreopoulos B."/>
            <person name="Lipzen A."/>
            <person name="Chen C."/>
            <person name="Yan M."/>
            <person name="Daum C."/>
            <person name="Ng V."/>
            <person name="Clum A."/>
            <person name="Steindorff A."/>
            <person name="Ohm R.A."/>
            <person name="Martin F."/>
            <person name="Silar P."/>
            <person name="Natvig D.O."/>
            <person name="Lalanne C."/>
            <person name="Gautier V."/>
            <person name="Ament-Velasquez S.L."/>
            <person name="Kruys A."/>
            <person name="Hutchinson M.I."/>
            <person name="Powell A.J."/>
            <person name="Barry K."/>
            <person name="Miller A.N."/>
            <person name="Grigoriev I.V."/>
            <person name="Debuchy R."/>
            <person name="Gladieux P."/>
            <person name="Hiltunen Thoren M."/>
            <person name="Johannesson H."/>
        </authorList>
    </citation>
    <scope>NUCLEOTIDE SEQUENCE</scope>
    <source>
        <strain evidence="3">CBS 141.50</strain>
    </source>
</reference>
<dbReference type="InterPro" id="IPR001810">
    <property type="entry name" value="F-box_dom"/>
</dbReference>
<accession>A0AAN6V6Z1</accession>
<comment type="caution">
    <text evidence="3">The sequence shown here is derived from an EMBL/GenBank/DDBJ whole genome shotgun (WGS) entry which is preliminary data.</text>
</comment>
<evidence type="ECO:0000313" key="3">
    <source>
        <dbReference type="EMBL" id="KAK4146028.1"/>
    </source>
</evidence>
<sequence length="332" mass="36868">MSSPVSLDSLPNELLSSILSQLPTTALLPRITINHRVYSTALHILNQRLLRATSQPDRRVMLECYHPSEKLYTPYLYCNYLCSDPFPEFGASPPAEPAGESSQHEGSTRRASDSDGTKGLRTAYSHFQPVEQDESRPRRGSRSWWRPNGSSGSYLPTPTSPTSTATTSNTNGSHEPFPPPPPPPPTTRPSLDIYLDEDESFSQLVCVTNLVRLGQRPGLFRSHVNVSEAVVRVGRDWLARRARASGAVEPPDDDDILWVDSSRAIGLRFRVTEKDLRSERPVLVGSDEQLPVAYRLGFDELLIRSTTLLVMAEREEVEEVSAEGKAIVLATF</sequence>
<dbReference type="RefSeq" id="XP_062639399.1">
    <property type="nucleotide sequence ID" value="XM_062783120.1"/>
</dbReference>
<organism evidence="3 4">
    <name type="scientific">Dichotomopilus funicola</name>
    <dbReference type="NCBI Taxonomy" id="1934379"/>
    <lineage>
        <taxon>Eukaryota</taxon>
        <taxon>Fungi</taxon>
        <taxon>Dikarya</taxon>
        <taxon>Ascomycota</taxon>
        <taxon>Pezizomycotina</taxon>
        <taxon>Sordariomycetes</taxon>
        <taxon>Sordariomycetidae</taxon>
        <taxon>Sordariales</taxon>
        <taxon>Chaetomiaceae</taxon>
        <taxon>Dichotomopilus</taxon>
    </lineage>
</organism>
<dbReference type="Proteomes" id="UP001302676">
    <property type="component" value="Unassembled WGS sequence"/>
</dbReference>
<evidence type="ECO:0000313" key="4">
    <source>
        <dbReference type="Proteomes" id="UP001302676"/>
    </source>
</evidence>
<feature type="compositionally biased region" description="Low complexity" evidence="1">
    <location>
        <begin position="142"/>
        <end position="173"/>
    </location>
</feature>
<protein>
    <submittedName>
        <fullName evidence="3">Cyclin-like F-box protein</fullName>
    </submittedName>
</protein>
<evidence type="ECO:0000259" key="2">
    <source>
        <dbReference type="PROSITE" id="PS50181"/>
    </source>
</evidence>
<reference evidence="3" key="2">
    <citation type="submission" date="2023-05" db="EMBL/GenBank/DDBJ databases">
        <authorList>
            <consortium name="Lawrence Berkeley National Laboratory"/>
            <person name="Steindorff A."/>
            <person name="Hensen N."/>
            <person name="Bonometti L."/>
            <person name="Westerberg I."/>
            <person name="Brannstrom I.O."/>
            <person name="Guillou S."/>
            <person name="Cros-Aarteil S."/>
            <person name="Calhoun S."/>
            <person name="Haridas S."/>
            <person name="Kuo A."/>
            <person name="Mondo S."/>
            <person name="Pangilinan J."/>
            <person name="Riley R."/>
            <person name="Labutti K."/>
            <person name="Andreopoulos B."/>
            <person name="Lipzen A."/>
            <person name="Chen C."/>
            <person name="Yanf M."/>
            <person name="Daum C."/>
            <person name="Ng V."/>
            <person name="Clum A."/>
            <person name="Ohm R."/>
            <person name="Martin F."/>
            <person name="Silar P."/>
            <person name="Natvig D."/>
            <person name="Lalanne C."/>
            <person name="Gautier V."/>
            <person name="Ament-Velasquez S.L."/>
            <person name="Kruys A."/>
            <person name="Hutchinson M.I."/>
            <person name="Powell A.J."/>
            <person name="Barry K."/>
            <person name="Miller A.N."/>
            <person name="Grigoriev I.V."/>
            <person name="Debuchy R."/>
            <person name="Gladieux P."/>
            <person name="Thoren M.H."/>
            <person name="Johannesson H."/>
        </authorList>
    </citation>
    <scope>NUCLEOTIDE SEQUENCE</scope>
    <source>
        <strain evidence="3">CBS 141.50</strain>
    </source>
</reference>
<feature type="region of interest" description="Disordered" evidence="1">
    <location>
        <begin position="92"/>
        <end position="192"/>
    </location>
</feature>
<keyword evidence="4" id="KW-1185">Reference proteome</keyword>
<dbReference type="GeneID" id="87819733"/>
<name>A0AAN6V6Z1_9PEZI</name>
<dbReference type="EMBL" id="MU853564">
    <property type="protein sequence ID" value="KAK4146028.1"/>
    <property type="molecule type" value="Genomic_DNA"/>
</dbReference>
<gene>
    <name evidence="3" type="ORF">C8A04DRAFT_35305</name>
</gene>
<evidence type="ECO:0000256" key="1">
    <source>
        <dbReference type="SAM" id="MobiDB-lite"/>
    </source>
</evidence>
<proteinExistence type="predicted"/>
<dbReference type="AlphaFoldDB" id="A0AAN6V6Z1"/>
<feature type="compositionally biased region" description="Pro residues" evidence="1">
    <location>
        <begin position="176"/>
        <end position="187"/>
    </location>
</feature>